<name>A0A1R2CNU2_9CILI</name>
<accession>A0A1R2CNU2</accession>
<dbReference type="Proteomes" id="UP000187209">
    <property type="component" value="Unassembled WGS sequence"/>
</dbReference>
<feature type="region of interest" description="Disordered" evidence="2">
    <location>
        <begin position="528"/>
        <end position="584"/>
    </location>
</feature>
<dbReference type="AlphaFoldDB" id="A0A1R2CNU2"/>
<keyword evidence="1" id="KW-0175">Coiled coil</keyword>
<comment type="caution">
    <text evidence="4">The sequence shown here is derived from an EMBL/GenBank/DDBJ whole genome shotgun (WGS) entry which is preliminary data.</text>
</comment>
<feature type="domain" description="DUF4378" evidence="3">
    <location>
        <begin position="863"/>
        <end position="1018"/>
    </location>
</feature>
<organism evidence="4 5">
    <name type="scientific">Stentor coeruleus</name>
    <dbReference type="NCBI Taxonomy" id="5963"/>
    <lineage>
        <taxon>Eukaryota</taxon>
        <taxon>Sar</taxon>
        <taxon>Alveolata</taxon>
        <taxon>Ciliophora</taxon>
        <taxon>Postciliodesmatophora</taxon>
        <taxon>Heterotrichea</taxon>
        <taxon>Heterotrichida</taxon>
        <taxon>Stentoridae</taxon>
        <taxon>Stentor</taxon>
    </lineage>
</organism>
<sequence length="1024" mass="116979">MSKPYKFGQPLPKKSRIIKKTISKADLKTSTSSLTPTLTFLNQPLSLRSGTITRETQSYASSPQNKPSDFKLIYTSPTPKEQKDIDDLMKKTLKKFKNQKLELEKIKETARTWKESRKKKLEEYNVQTRNENKFKFKREAFRPKTAWGSPEIKDVIYDRKKVCLRHSGCSSTERRAAIGLEFYNLKSPRNSTPRILQGNPIQKPKPVEVKKGLEDFIKKKRKERKKLALLEKEKEEEFEFKRLSQLIKIERIAKKALKKGKKPKTKGKKKVKILTKHKKKIVKEGSFQSSEKHKIQSICYSEDEEVVNIMKVRNLSSSELNAREGRACAIFGNFSNQFSNDGANATEIANKIVGKFVKSEEHSIIVSSSMPIIELKSISNDSGSDISDNKQDLRKKIEEMKFRLVVPRLWDNESDNEKELNFDIGAAKLVSWINSKYITEYFTVIKKFQKSLQYIETPQLSGFKDQIKISNSSETHLDGKKEELEQALNNLAHGKSREASEDMEKIWDKILLASKNTEYLSSPEPIMSLSPFTENKNKPSPLTPTTPDENFALKSHQENPVNSYQTDKSDSKKSSLTSNKISSDLSSSVMNQLKKVQFPSAEFLSFANPGEITHEDLIDSPSLISENSSTSEELENSSPIFITTNSPLLIIIQEPEPRKLLIENSKPKMPLIEKTEPKKPITTYPEPKKPSPILIDDGSSSISISEYTAAIKENSLLATPEEEIEEFSSINFDFNYKRPINNIQETSLNPFSISEETLVLDEDDIIEKTISWLYQWYISDIAETYITEEFRKTHYQLIGNANVVFHEVYVRTGVSAVMSFVEKIWNIVANDIESFIKIMKTSDVHLIKLGVIQNNAYETYEGILENHVLTNAEAPSDMSLSLSLAEVPSEPTRIHNQMVFDCVNHYLRNIQKSYNPDPWKTKASSKTQLPVETIFQQVNLEIRKNCMITAGRIPSVAMIGDNGQLDEDLLQKIRESALVNLMSEDLNASEQVWVDYDFEETQISIEAAEDILKLLMQEVIEIIY</sequence>
<dbReference type="InterPro" id="IPR025486">
    <property type="entry name" value="DUF4378"/>
</dbReference>
<evidence type="ECO:0000256" key="2">
    <source>
        <dbReference type="SAM" id="MobiDB-lite"/>
    </source>
</evidence>
<dbReference type="OrthoDB" id="304761at2759"/>
<evidence type="ECO:0000256" key="1">
    <source>
        <dbReference type="SAM" id="Coils"/>
    </source>
</evidence>
<dbReference type="Pfam" id="PF14309">
    <property type="entry name" value="DUF4378"/>
    <property type="match status" value="1"/>
</dbReference>
<protein>
    <recommendedName>
        <fullName evidence="3">DUF4378 domain-containing protein</fullName>
    </recommendedName>
</protein>
<dbReference type="EMBL" id="MPUH01000097">
    <property type="protein sequence ID" value="OMJ90688.1"/>
    <property type="molecule type" value="Genomic_DNA"/>
</dbReference>
<reference evidence="4 5" key="1">
    <citation type="submission" date="2016-11" db="EMBL/GenBank/DDBJ databases">
        <title>The macronuclear genome of Stentor coeruleus: a giant cell with tiny introns.</title>
        <authorList>
            <person name="Slabodnick M."/>
            <person name="Ruby J.G."/>
            <person name="Reiff S.B."/>
            <person name="Swart E.C."/>
            <person name="Gosai S."/>
            <person name="Prabakaran S."/>
            <person name="Witkowska E."/>
            <person name="Larue G.E."/>
            <person name="Fisher S."/>
            <person name="Freeman R.M."/>
            <person name="Gunawardena J."/>
            <person name="Chu W."/>
            <person name="Stover N.A."/>
            <person name="Gregory B.D."/>
            <person name="Nowacki M."/>
            <person name="Derisi J."/>
            <person name="Roy S.W."/>
            <person name="Marshall W.F."/>
            <person name="Sood P."/>
        </authorList>
    </citation>
    <scope>NUCLEOTIDE SEQUENCE [LARGE SCALE GENOMIC DNA]</scope>
    <source>
        <strain evidence="4">WM001</strain>
    </source>
</reference>
<evidence type="ECO:0000313" key="5">
    <source>
        <dbReference type="Proteomes" id="UP000187209"/>
    </source>
</evidence>
<keyword evidence="5" id="KW-1185">Reference proteome</keyword>
<gene>
    <name evidence="4" type="ORF">SteCoe_6860</name>
</gene>
<evidence type="ECO:0000259" key="3">
    <source>
        <dbReference type="Pfam" id="PF14309"/>
    </source>
</evidence>
<feature type="coiled-coil region" evidence="1">
    <location>
        <begin position="89"/>
        <end position="123"/>
    </location>
</feature>
<proteinExistence type="predicted"/>
<feature type="compositionally biased region" description="Polar residues" evidence="2">
    <location>
        <begin position="530"/>
        <end position="548"/>
    </location>
</feature>
<evidence type="ECO:0000313" key="4">
    <source>
        <dbReference type="EMBL" id="OMJ90688.1"/>
    </source>
</evidence>